<evidence type="ECO:0000313" key="2">
    <source>
        <dbReference type="EMBL" id="KAL0572593.1"/>
    </source>
</evidence>
<dbReference type="PROSITE" id="PS50011">
    <property type="entry name" value="PROTEIN_KINASE_DOM"/>
    <property type="match status" value="1"/>
</dbReference>
<name>A0ABR3FFK1_9AGAR</name>
<accession>A0ABR3FFK1</accession>
<keyword evidence="4" id="KW-1185">Reference proteome</keyword>
<feature type="domain" description="Protein kinase" evidence="1">
    <location>
        <begin position="1"/>
        <end position="351"/>
    </location>
</feature>
<dbReference type="Proteomes" id="UP001465976">
    <property type="component" value="Unassembled WGS sequence"/>
</dbReference>
<comment type="caution">
    <text evidence="3">The sequence shown here is derived from an EMBL/GenBank/DDBJ whole genome shotgun (WGS) entry which is preliminary data.</text>
</comment>
<dbReference type="SUPFAM" id="SSF56112">
    <property type="entry name" value="Protein kinase-like (PK-like)"/>
    <property type="match status" value="1"/>
</dbReference>
<organism evidence="3 4">
    <name type="scientific">Marasmius crinis-equi</name>
    <dbReference type="NCBI Taxonomy" id="585013"/>
    <lineage>
        <taxon>Eukaryota</taxon>
        <taxon>Fungi</taxon>
        <taxon>Dikarya</taxon>
        <taxon>Basidiomycota</taxon>
        <taxon>Agaricomycotina</taxon>
        <taxon>Agaricomycetes</taxon>
        <taxon>Agaricomycetidae</taxon>
        <taxon>Agaricales</taxon>
        <taxon>Marasmiineae</taxon>
        <taxon>Marasmiaceae</taxon>
        <taxon>Marasmius</taxon>
    </lineage>
</organism>
<dbReference type="InterPro" id="IPR011009">
    <property type="entry name" value="Kinase-like_dom_sf"/>
</dbReference>
<sequence>MSGACRLDHLLERILRSKEFSILPEVQEVASQYKYKARHFRYLTPVDSFPITEEISKELPEVVEIHPILQTTTPCAGDSLPSDGSCLNLIIEEPLPFDQVPGDSDITEELRSREVILYLLQYDAHVYPLLGGKPVASGYLGNRTHTIWCKLVDEDEVETFETLQQLGSGSHHIATFLFPPFQLPNGQYLITMPHYGDSHSHSPATRGSPISSLFRLDIKPQNITLADDSSELTVIDLGWTMECARGHGLTYAAGTPGWVAPQVQQWHDYYDEDNDGTDDDDDEEPLPYLPRKVDIWAVWRLILYLIDKHGAEPDEPRRLRQYGEWLMNQEEKLRPNVGQALEVFNKMFFLH</sequence>
<dbReference type="InterPro" id="IPR000719">
    <property type="entry name" value="Prot_kinase_dom"/>
</dbReference>
<evidence type="ECO:0000313" key="3">
    <source>
        <dbReference type="EMBL" id="KAL0574128.1"/>
    </source>
</evidence>
<protein>
    <recommendedName>
        <fullName evidence="1">Protein kinase domain-containing protein</fullName>
    </recommendedName>
</protein>
<evidence type="ECO:0000313" key="4">
    <source>
        <dbReference type="Proteomes" id="UP001465976"/>
    </source>
</evidence>
<dbReference type="EMBL" id="JBAHYK010000428">
    <property type="protein sequence ID" value="KAL0574128.1"/>
    <property type="molecule type" value="Genomic_DNA"/>
</dbReference>
<proteinExistence type="predicted"/>
<gene>
    <name evidence="3" type="ORF">V5O48_007836</name>
    <name evidence="2" type="ORF">V5O48_009371</name>
</gene>
<dbReference type="EMBL" id="JBAHYK010000610">
    <property type="protein sequence ID" value="KAL0572593.1"/>
    <property type="molecule type" value="Genomic_DNA"/>
</dbReference>
<dbReference type="Gene3D" id="1.10.510.10">
    <property type="entry name" value="Transferase(Phosphotransferase) domain 1"/>
    <property type="match status" value="1"/>
</dbReference>
<evidence type="ECO:0000259" key="1">
    <source>
        <dbReference type="PROSITE" id="PS50011"/>
    </source>
</evidence>
<reference evidence="3 4" key="1">
    <citation type="submission" date="2024-02" db="EMBL/GenBank/DDBJ databases">
        <title>A draft genome for the cacao thread blight pathogen Marasmius crinis-equi.</title>
        <authorList>
            <person name="Cohen S.P."/>
            <person name="Baruah I.K."/>
            <person name="Amoako-Attah I."/>
            <person name="Bukari Y."/>
            <person name="Meinhardt L.W."/>
            <person name="Bailey B.A."/>
        </authorList>
    </citation>
    <scope>NUCLEOTIDE SEQUENCE [LARGE SCALE GENOMIC DNA]</scope>
    <source>
        <strain evidence="3 4">GH-76</strain>
    </source>
</reference>